<sequence length="290" mass="32303">MVNPFMLNPAVSGTEDYTDIRLGFRKQWVNFEGAPRTMYLSAHTALGKSRVTNNRSKNKKNGFHGVGAIISNDVIGPTKNTTIDLAYSYHLQFAKNLYASLGIMGGLQQYSLNANMLHTANPDDALLVSSTNTSLADINTGFWIYSDKFFVGGSMVQVMPQKLYNAREGAISSGKLSQHYFITAGYRFPIGYDFALIPSFCVKAVAPAPISYDINAKLRYKDFLWAGVSYRNTDAIAFLAGVIINNTWDISYGYDYTTSDIRLYSAGSHEIVVGYRLKPKNRIICPSHFW</sequence>
<dbReference type="InterPro" id="IPR019861">
    <property type="entry name" value="PorP/SprF_Bacteroidetes"/>
</dbReference>
<protein>
    <recommendedName>
        <fullName evidence="3">Bacteroidetes-specific membrane protein</fullName>
    </recommendedName>
</protein>
<dbReference type="Pfam" id="PF11751">
    <property type="entry name" value="PorP_SprF"/>
    <property type="match status" value="1"/>
</dbReference>
<organism evidence="1 2">
    <name type="scientific">Sporocytophaga myxococcoides</name>
    <dbReference type="NCBI Taxonomy" id="153721"/>
    <lineage>
        <taxon>Bacteria</taxon>
        <taxon>Pseudomonadati</taxon>
        <taxon>Bacteroidota</taxon>
        <taxon>Cytophagia</taxon>
        <taxon>Cytophagales</taxon>
        <taxon>Cytophagaceae</taxon>
        <taxon>Sporocytophaga</taxon>
    </lineage>
</organism>
<accession>A0A098LJ53</accession>
<dbReference type="eggNOG" id="COG3064">
    <property type="taxonomic scope" value="Bacteria"/>
</dbReference>
<dbReference type="AlphaFoldDB" id="A0A098LJ53"/>
<comment type="caution">
    <text evidence="1">The sequence shown here is derived from an EMBL/GenBank/DDBJ whole genome shotgun (WGS) entry which is preliminary data.</text>
</comment>
<dbReference type="EMBL" id="BBLT01000007">
    <property type="protein sequence ID" value="GAL86188.1"/>
    <property type="molecule type" value="Genomic_DNA"/>
</dbReference>
<gene>
    <name evidence="1" type="ORF">MYP_3417</name>
</gene>
<evidence type="ECO:0008006" key="3">
    <source>
        <dbReference type="Google" id="ProtNLM"/>
    </source>
</evidence>
<dbReference type="STRING" id="153721.MYP_3417"/>
<name>A0A098LJ53_9BACT</name>
<dbReference type="Proteomes" id="UP000030185">
    <property type="component" value="Unassembled WGS sequence"/>
</dbReference>
<reference evidence="1 2" key="1">
    <citation type="submission" date="2014-09" db="EMBL/GenBank/DDBJ databases">
        <title>Sporocytophaga myxococcoides PG-01 genome sequencing.</title>
        <authorList>
            <person name="Liu L."/>
            <person name="Gao P.J."/>
            <person name="Chen G.J."/>
            <person name="Wang L.S."/>
        </authorList>
    </citation>
    <scope>NUCLEOTIDE SEQUENCE [LARGE SCALE GENOMIC DNA]</scope>
    <source>
        <strain evidence="1 2">PG-01</strain>
    </source>
</reference>
<proteinExistence type="predicted"/>
<evidence type="ECO:0000313" key="2">
    <source>
        <dbReference type="Proteomes" id="UP000030185"/>
    </source>
</evidence>
<dbReference type="NCBIfam" id="TIGR03519">
    <property type="entry name" value="T9SS_PorP_fam"/>
    <property type="match status" value="1"/>
</dbReference>
<evidence type="ECO:0000313" key="1">
    <source>
        <dbReference type="EMBL" id="GAL86188.1"/>
    </source>
</evidence>
<keyword evidence="2" id="KW-1185">Reference proteome</keyword>